<keyword evidence="2" id="KW-1185">Reference proteome</keyword>
<dbReference type="STRING" id="886293.Sinac_6058"/>
<dbReference type="AlphaFoldDB" id="L0DL91"/>
<dbReference type="InterPro" id="IPR034660">
    <property type="entry name" value="DinB/YfiT-like"/>
</dbReference>
<sequence length="166" mass="18483">MDASASEPTLATVVDDEFVRYFRHLATRVERAVRCLPREKTWDKPFSFGNSVGHLVLHLTGNLNHFVGSIVAGTGYVRDRPQEFSDPRHEPAEAILARFHEAVEMTVKTIQAQDASGLMSPAGAQMPIETRFGLFLICTAHLNNHIGQMSYLVQALGHNTEEPPSW</sequence>
<proteinExistence type="predicted"/>
<evidence type="ECO:0000313" key="1">
    <source>
        <dbReference type="EMBL" id="AGA30164.1"/>
    </source>
</evidence>
<dbReference type="Proteomes" id="UP000010798">
    <property type="component" value="Chromosome"/>
</dbReference>
<dbReference type="SUPFAM" id="SSF109854">
    <property type="entry name" value="DinB/YfiT-like putative metalloenzymes"/>
    <property type="match status" value="1"/>
</dbReference>
<accession>L0DL91</accession>
<dbReference type="eggNOG" id="COG2318">
    <property type="taxonomic scope" value="Bacteria"/>
</dbReference>
<dbReference type="RefSeq" id="WP_015249254.1">
    <property type="nucleotide sequence ID" value="NC_019892.1"/>
</dbReference>
<gene>
    <name evidence="1" type="ordered locus">Sinac_6058</name>
</gene>
<dbReference type="KEGG" id="saci:Sinac_6058"/>
<dbReference type="EMBL" id="CP003364">
    <property type="protein sequence ID" value="AGA30164.1"/>
    <property type="molecule type" value="Genomic_DNA"/>
</dbReference>
<dbReference type="HOGENOM" id="CLU_1767320_0_0_0"/>
<name>L0DL91_SINAD</name>
<evidence type="ECO:0008006" key="3">
    <source>
        <dbReference type="Google" id="ProtNLM"/>
    </source>
</evidence>
<reference evidence="1 2" key="1">
    <citation type="submission" date="2012-02" db="EMBL/GenBank/DDBJ databases">
        <title>Complete sequence of chromosome of Singulisphaera acidiphila DSM 18658.</title>
        <authorList>
            <consortium name="US DOE Joint Genome Institute (JGI-PGF)"/>
            <person name="Lucas S."/>
            <person name="Copeland A."/>
            <person name="Lapidus A."/>
            <person name="Glavina del Rio T."/>
            <person name="Dalin E."/>
            <person name="Tice H."/>
            <person name="Bruce D."/>
            <person name="Goodwin L."/>
            <person name="Pitluck S."/>
            <person name="Peters L."/>
            <person name="Ovchinnikova G."/>
            <person name="Chertkov O."/>
            <person name="Kyrpides N."/>
            <person name="Mavromatis K."/>
            <person name="Ivanova N."/>
            <person name="Brettin T."/>
            <person name="Detter J.C."/>
            <person name="Han C."/>
            <person name="Larimer F."/>
            <person name="Land M."/>
            <person name="Hauser L."/>
            <person name="Markowitz V."/>
            <person name="Cheng J.-F."/>
            <person name="Hugenholtz P."/>
            <person name="Woyke T."/>
            <person name="Wu D."/>
            <person name="Tindall B."/>
            <person name="Pomrenke H."/>
            <person name="Brambilla E."/>
            <person name="Klenk H.-P."/>
            <person name="Eisen J.A."/>
        </authorList>
    </citation>
    <scope>NUCLEOTIDE SEQUENCE [LARGE SCALE GENOMIC DNA]</scope>
    <source>
        <strain evidence="2">ATCC BAA-1392 / DSM 18658 / VKM B-2454 / MOB10</strain>
    </source>
</reference>
<dbReference type="Pfam" id="PF07609">
    <property type="entry name" value="DUF1572"/>
    <property type="match status" value="1"/>
</dbReference>
<protein>
    <recommendedName>
        <fullName evidence="3">DinB-like domain-containing protein</fullName>
    </recommendedName>
</protein>
<evidence type="ECO:0000313" key="2">
    <source>
        <dbReference type="Proteomes" id="UP000010798"/>
    </source>
</evidence>
<dbReference type="OrthoDB" id="68731at2"/>
<dbReference type="InterPro" id="IPR011466">
    <property type="entry name" value="DUF1572"/>
</dbReference>
<organism evidence="1 2">
    <name type="scientific">Singulisphaera acidiphila (strain ATCC BAA-1392 / DSM 18658 / VKM B-2454 / MOB10)</name>
    <dbReference type="NCBI Taxonomy" id="886293"/>
    <lineage>
        <taxon>Bacteria</taxon>
        <taxon>Pseudomonadati</taxon>
        <taxon>Planctomycetota</taxon>
        <taxon>Planctomycetia</taxon>
        <taxon>Isosphaerales</taxon>
        <taxon>Isosphaeraceae</taxon>
        <taxon>Singulisphaera</taxon>
    </lineage>
</organism>
<dbReference type="Gene3D" id="1.20.120.450">
    <property type="entry name" value="dinb family like domain"/>
    <property type="match status" value="1"/>
</dbReference>